<feature type="transmembrane region" description="Helical" evidence="1">
    <location>
        <begin position="77"/>
        <end position="99"/>
    </location>
</feature>
<keyword evidence="1" id="KW-1133">Transmembrane helix</keyword>
<keyword evidence="1" id="KW-0472">Membrane</keyword>
<gene>
    <name evidence="3" type="ORF">PCOR1329_LOCUS9051</name>
</gene>
<reference evidence="3" key="1">
    <citation type="submission" date="2023-10" db="EMBL/GenBank/DDBJ databases">
        <authorList>
            <person name="Chen Y."/>
            <person name="Shah S."/>
            <person name="Dougan E. K."/>
            <person name="Thang M."/>
            <person name="Chan C."/>
        </authorList>
    </citation>
    <scope>NUCLEOTIDE SEQUENCE [LARGE SCALE GENOMIC DNA]</scope>
</reference>
<comment type="caution">
    <text evidence="3">The sequence shown here is derived from an EMBL/GenBank/DDBJ whole genome shotgun (WGS) entry which is preliminary data.</text>
</comment>
<name>A0ABN9QCV3_9DINO</name>
<keyword evidence="2" id="KW-0732">Signal</keyword>
<keyword evidence="1" id="KW-0812">Transmembrane</keyword>
<accession>A0ABN9QCV3</accession>
<dbReference type="EMBL" id="CAUYUJ010002503">
    <property type="protein sequence ID" value="CAK0801066.1"/>
    <property type="molecule type" value="Genomic_DNA"/>
</dbReference>
<protein>
    <submittedName>
        <fullName evidence="3">Uncharacterized protein</fullName>
    </submittedName>
</protein>
<evidence type="ECO:0000256" key="1">
    <source>
        <dbReference type="SAM" id="Phobius"/>
    </source>
</evidence>
<evidence type="ECO:0000256" key="2">
    <source>
        <dbReference type="SAM" id="SignalP"/>
    </source>
</evidence>
<dbReference type="Proteomes" id="UP001189429">
    <property type="component" value="Unassembled WGS sequence"/>
</dbReference>
<feature type="signal peptide" evidence="2">
    <location>
        <begin position="1"/>
        <end position="21"/>
    </location>
</feature>
<sequence length="107" mass="10924">MQRRRASALPALLLLALGALALSGAFVPAPPPAPARGPALDAVAAGAAAGLLSAAPAQANGSQLFGARYTGLLFEEIIPYALVSSFTILWGIVLGFVLLRLQEAFPE</sequence>
<feature type="chain" id="PRO_5047357573" evidence="2">
    <location>
        <begin position="22"/>
        <end position="107"/>
    </location>
</feature>
<proteinExistence type="predicted"/>
<organism evidence="3 4">
    <name type="scientific">Prorocentrum cordatum</name>
    <dbReference type="NCBI Taxonomy" id="2364126"/>
    <lineage>
        <taxon>Eukaryota</taxon>
        <taxon>Sar</taxon>
        <taxon>Alveolata</taxon>
        <taxon>Dinophyceae</taxon>
        <taxon>Prorocentrales</taxon>
        <taxon>Prorocentraceae</taxon>
        <taxon>Prorocentrum</taxon>
    </lineage>
</organism>
<evidence type="ECO:0000313" key="3">
    <source>
        <dbReference type="EMBL" id="CAK0801066.1"/>
    </source>
</evidence>
<evidence type="ECO:0000313" key="4">
    <source>
        <dbReference type="Proteomes" id="UP001189429"/>
    </source>
</evidence>
<keyword evidence="4" id="KW-1185">Reference proteome</keyword>